<feature type="transmembrane region" description="Helical" evidence="7">
    <location>
        <begin position="341"/>
        <end position="359"/>
    </location>
</feature>
<feature type="transmembrane region" description="Helical" evidence="7">
    <location>
        <begin position="274"/>
        <end position="295"/>
    </location>
</feature>
<feature type="transmembrane region" description="Helical" evidence="7">
    <location>
        <begin position="167"/>
        <end position="187"/>
    </location>
</feature>
<dbReference type="GO" id="GO:0008137">
    <property type="term" value="F:NADH dehydrogenase (ubiquinone) activity"/>
    <property type="evidence" value="ECO:0007669"/>
    <property type="project" value="InterPro"/>
</dbReference>
<dbReference type="AlphaFoldDB" id="A0A1W1WZZ4"/>
<dbReference type="GO" id="GO:0042773">
    <property type="term" value="P:ATP synthesis coupled electron transport"/>
    <property type="evidence" value="ECO:0007669"/>
    <property type="project" value="InterPro"/>
</dbReference>
<dbReference type="PANTHER" id="PTHR43507">
    <property type="entry name" value="NADH-UBIQUINONE OXIDOREDUCTASE CHAIN 4"/>
    <property type="match status" value="1"/>
</dbReference>
<protein>
    <submittedName>
        <fullName evidence="9">NADH-quinone oxidoreductase subunit M</fullName>
    </submittedName>
</protein>
<evidence type="ECO:0000256" key="1">
    <source>
        <dbReference type="ARBA" id="ARBA00004127"/>
    </source>
</evidence>
<dbReference type="GO" id="GO:0048039">
    <property type="term" value="F:ubiquinone binding"/>
    <property type="evidence" value="ECO:0007669"/>
    <property type="project" value="TreeGrafter"/>
</dbReference>
<dbReference type="RefSeq" id="WP_084088804.1">
    <property type="nucleotide sequence ID" value="NZ_FWXD01000001.1"/>
</dbReference>
<dbReference type="NCBIfam" id="NF004499">
    <property type="entry name" value="PRK05846.1-3"/>
    <property type="match status" value="1"/>
</dbReference>
<dbReference type="GO" id="GO:0016020">
    <property type="term" value="C:membrane"/>
    <property type="evidence" value="ECO:0007669"/>
    <property type="project" value="UniProtKB-SubCell"/>
</dbReference>
<organism evidence="9 10">
    <name type="scientific">Andreprevotia lacus DSM 23236</name>
    <dbReference type="NCBI Taxonomy" id="1121001"/>
    <lineage>
        <taxon>Bacteria</taxon>
        <taxon>Pseudomonadati</taxon>
        <taxon>Pseudomonadota</taxon>
        <taxon>Betaproteobacteria</taxon>
        <taxon>Neisseriales</taxon>
        <taxon>Chitinibacteraceae</taxon>
        <taxon>Andreprevotia</taxon>
    </lineage>
</organism>
<feature type="transmembrane region" description="Helical" evidence="7">
    <location>
        <begin position="302"/>
        <end position="321"/>
    </location>
</feature>
<evidence type="ECO:0000313" key="10">
    <source>
        <dbReference type="Proteomes" id="UP000192761"/>
    </source>
</evidence>
<dbReference type="PRINTS" id="PR01437">
    <property type="entry name" value="NUOXDRDTASE4"/>
</dbReference>
<feature type="transmembrane region" description="Helical" evidence="7">
    <location>
        <begin position="415"/>
        <end position="436"/>
    </location>
</feature>
<reference evidence="9 10" key="1">
    <citation type="submission" date="2017-04" db="EMBL/GenBank/DDBJ databases">
        <authorList>
            <person name="Afonso C.L."/>
            <person name="Miller P.J."/>
            <person name="Scott M.A."/>
            <person name="Spackman E."/>
            <person name="Goraichik I."/>
            <person name="Dimitrov K.M."/>
            <person name="Suarez D.L."/>
            <person name="Swayne D.E."/>
        </authorList>
    </citation>
    <scope>NUCLEOTIDE SEQUENCE [LARGE SCALE GENOMIC DNA]</scope>
    <source>
        <strain evidence="9 10">DSM 23236</strain>
    </source>
</reference>
<evidence type="ECO:0000256" key="2">
    <source>
        <dbReference type="ARBA" id="ARBA00009025"/>
    </source>
</evidence>
<feature type="transmembrane region" description="Helical" evidence="7">
    <location>
        <begin position="6"/>
        <end position="24"/>
    </location>
</feature>
<dbReference type="InterPro" id="IPR003918">
    <property type="entry name" value="NADH_UbQ_OxRdtase"/>
</dbReference>
<evidence type="ECO:0000313" key="9">
    <source>
        <dbReference type="EMBL" id="SMC17197.1"/>
    </source>
</evidence>
<dbReference type="NCBIfam" id="TIGR01972">
    <property type="entry name" value="NDH_I_M"/>
    <property type="match status" value="1"/>
</dbReference>
<feature type="transmembrane region" description="Helical" evidence="7">
    <location>
        <begin position="244"/>
        <end position="262"/>
    </location>
</feature>
<dbReference type="Pfam" id="PF00361">
    <property type="entry name" value="Proton_antipo_M"/>
    <property type="match status" value="1"/>
</dbReference>
<dbReference type="PANTHER" id="PTHR43507:SF1">
    <property type="entry name" value="NADH-UBIQUINONE OXIDOREDUCTASE CHAIN 4"/>
    <property type="match status" value="1"/>
</dbReference>
<feature type="transmembrane region" description="Helical" evidence="7">
    <location>
        <begin position="210"/>
        <end position="232"/>
    </location>
</feature>
<comment type="subcellular location">
    <subcellularLocation>
        <location evidence="1">Endomembrane system</location>
        <topology evidence="1">Multi-pass membrane protein</topology>
    </subcellularLocation>
    <subcellularLocation>
        <location evidence="6">Membrane</location>
        <topology evidence="6">Multi-pass membrane protein</topology>
    </subcellularLocation>
</comment>
<keyword evidence="3 6" id="KW-0812">Transmembrane</keyword>
<feature type="transmembrane region" description="Helical" evidence="7">
    <location>
        <begin position="111"/>
        <end position="129"/>
    </location>
</feature>
<evidence type="ECO:0000256" key="6">
    <source>
        <dbReference type="RuleBase" id="RU000320"/>
    </source>
</evidence>
<dbReference type="GO" id="GO:0015990">
    <property type="term" value="P:electron transport coupled proton transport"/>
    <property type="evidence" value="ECO:0007669"/>
    <property type="project" value="TreeGrafter"/>
</dbReference>
<keyword evidence="5 7" id="KW-0472">Membrane</keyword>
<proteinExistence type="inferred from homology"/>
<dbReference type="EMBL" id="FWXD01000001">
    <property type="protein sequence ID" value="SMC17197.1"/>
    <property type="molecule type" value="Genomic_DNA"/>
</dbReference>
<feature type="transmembrane region" description="Helical" evidence="7">
    <location>
        <begin position="84"/>
        <end position="104"/>
    </location>
</feature>
<accession>A0A1W1WZZ4</accession>
<feature type="transmembrane region" description="Helical" evidence="7">
    <location>
        <begin position="379"/>
        <end position="395"/>
    </location>
</feature>
<dbReference type="NCBIfam" id="NF004501">
    <property type="entry name" value="PRK05846.1-5"/>
    <property type="match status" value="1"/>
</dbReference>
<feature type="domain" description="NADH:quinone oxidoreductase/Mrp antiporter transmembrane" evidence="8">
    <location>
        <begin position="131"/>
        <end position="421"/>
    </location>
</feature>
<dbReference type="OrthoDB" id="9768329at2"/>
<dbReference type="InterPro" id="IPR010227">
    <property type="entry name" value="NADH_Q_OxRdtase_chainM/4"/>
</dbReference>
<dbReference type="Proteomes" id="UP000192761">
    <property type="component" value="Unassembled WGS sequence"/>
</dbReference>
<feature type="transmembrane region" description="Helical" evidence="7">
    <location>
        <begin position="457"/>
        <end position="476"/>
    </location>
</feature>
<evidence type="ECO:0000256" key="3">
    <source>
        <dbReference type="ARBA" id="ARBA00022692"/>
    </source>
</evidence>
<sequence>MTGNLLSLAIWLPILAGLVVLAIGGGQRSNIARWGSLLGALASFLVTIPLYTGFDVLNGGMQFVELKPWIETYNINYSLGVDGISVWFVLLNSFTTLMVILAGWQVIEQRVSVYNAAFLIMSGLINGAFAAQDAILFYCFFEAMLIPMYLIIGIWGGPNRVYASFKFFLYTLLGSLLTLVAFIYLHYQSNGSFAVADFAGLHLTLKEQSLLLVAFFFAFAVKVPMWPVHTWLPDAHVEAPTGGSMVLAAITLKLGAYGFLRFALPIAPDACREYAWVFVLFSLIAVVYIGMVALVQTDMKKLVAYSSISHMGFVTLGFFMMGGLNHNELNSWAVEGAIAQMISHGFVSAAMFFCIGVMYDRVHSRKIADYGGVANKMPIFAAFFMLFAMANSGLPGTSGFSGEFLVILGAVQVNFWYAVAGATTLIFGAAYTLWMYKRVIFGDVGNHHVEELKDVNAREFLVLAVLAVTVLGMGLYPKLFVDLMHVSVNDLIWHVSQSKLPQ</sequence>
<keyword evidence="4 7" id="KW-1133">Transmembrane helix</keyword>
<evidence type="ECO:0000256" key="7">
    <source>
        <dbReference type="SAM" id="Phobius"/>
    </source>
</evidence>
<dbReference type="GO" id="GO:0003954">
    <property type="term" value="F:NADH dehydrogenase activity"/>
    <property type="evidence" value="ECO:0007669"/>
    <property type="project" value="TreeGrafter"/>
</dbReference>
<comment type="similarity">
    <text evidence="2">Belongs to the complex I subunit 4 family.</text>
</comment>
<evidence type="ECO:0000256" key="4">
    <source>
        <dbReference type="ARBA" id="ARBA00022989"/>
    </source>
</evidence>
<gene>
    <name evidence="9" type="ORF">SAMN02745857_00351</name>
</gene>
<name>A0A1W1WZZ4_9NEIS</name>
<evidence type="ECO:0000259" key="8">
    <source>
        <dbReference type="Pfam" id="PF00361"/>
    </source>
</evidence>
<feature type="transmembrane region" description="Helical" evidence="7">
    <location>
        <begin position="135"/>
        <end position="155"/>
    </location>
</feature>
<feature type="transmembrane region" description="Helical" evidence="7">
    <location>
        <begin position="31"/>
        <end position="51"/>
    </location>
</feature>
<dbReference type="InterPro" id="IPR001750">
    <property type="entry name" value="ND/Mrp_TM"/>
</dbReference>
<keyword evidence="10" id="KW-1185">Reference proteome</keyword>
<evidence type="ECO:0000256" key="5">
    <source>
        <dbReference type="ARBA" id="ARBA00023136"/>
    </source>
</evidence>
<dbReference type="STRING" id="1121001.SAMN02745857_00351"/>
<dbReference type="GO" id="GO:0012505">
    <property type="term" value="C:endomembrane system"/>
    <property type="evidence" value="ECO:0007669"/>
    <property type="project" value="UniProtKB-SubCell"/>
</dbReference>